<reference evidence="1 2" key="1">
    <citation type="submission" date="2014-04" db="EMBL/GenBank/DDBJ databases">
        <authorList>
            <consortium name="DOE Joint Genome Institute"/>
            <person name="Kuo A."/>
            <person name="Tarkka M."/>
            <person name="Buscot F."/>
            <person name="Kohler A."/>
            <person name="Nagy L.G."/>
            <person name="Floudas D."/>
            <person name="Copeland A."/>
            <person name="Barry K.W."/>
            <person name="Cichocki N."/>
            <person name="Veneault-Fourrey C."/>
            <person name="LaButti K."/>
            <person name="Lindquist E.A."/>
            <person name="Lipzen A."/>
            <person name="Lundell T."/>
            <person name="Morin E."/>
            <person name="Murat C."/>
            <person name="Sun H."/>
            <person name="Tunlid A."/>
            <person name="Henrissat B."/>
            <person name="Grigoriev I.V."/>
            <person name="Hibbett D.S."/>
            <person name="Martin F."/>
            <person name="Nordberg H.P."/>
            <person name="Cantor M.N."/>
            <person name="Hua S.X."/>
        </authorList>
    </citation>
    <scope>NUCLEOTIDE SEQUENCE [LARGE SCALE GENOMIC DNA]</scope>
    <source>
        <strain evidence="1 2">F 1598</strain>
    </source>
</reference>
<sequence>MSLRLTHARYIDQIQVQQQLLPCIIFHFDPASGDLQAQFWPVTLEGARVTPSNFNSYRNNHNFRAPCCLCASDAPENGYTECAVYIPLEGQHQGECGYIVCIERWYSRRGLLIDQYPRRQLGHLVPPTVYHLPTRNRLAVYDAQGSIPAQFDALPCTLPSLSLDEPSNRRRETTLNQLKSLDCWRRPGILESDFVKLFAKCRCGLIMTRRVFRSHICVARPPPVVIDLTIDSDDEIPIVID</sequence>
<name>A0A0C3BN61_PILCF</name>
<dbReference type="AlphaFoldDB" id="A0A0C3BN61"/>
<organism evidence="1 2">
    <name type="scientific">Piloderma croceum (strain F 1598)</name>
    <dbReference type="NCBI Taxonomy" id="765440"/>
    <lineage>
        <taxon>Eukaryota</taxon>
        <taxon>Fungi</taxon>
        <taxon>Dikarya</taxon>
        <taxon>Basidiomycota</taxon>
        <taxon>Agaricomycotina</taxon>
        <taxon>Agaricomycetes</taxon>
        <taxon>Agaricomycetidae</taxon>
        <taxon>Atheliales</taxon>
        <taxon>Atheliaceae</taxon>
        <taxon>Piloderma</taxon>
    </lineage>
</organism>
<evidence type="ECO:0000313" key="2">
    <source>
        <dbReference type="Proteomes" id="UP000054166"/>
    </source>
</evidence>
<keyword evidence="2" id="KW-1185">Reference proteome</keyword>
<accession>A0A0C3BN61</accession>
<dbReference type="InParanoid" id="A0A0C3BN61"/>
<dbReference type="OrthoDB" id="2678974at2759"/>
<dbReference type="EMBL" id="KN833014">
    <property type="protein sequence ID" value="KIM78742.1"/>
    <property type="molecule type" value="Genomic_DNA"/>
</dbReference>
<reference evidence="2" key="2">
    <citation type="submission" date="2015-01" db="EMBL/GenBank/DDBJ databases">
        <title>Evolutionary Origins and Diversification of the Mycorrhizal Mutualists.</title>
        <authorList>
            <consortium name="DOE Joint Genome Institute"/>
            <consortium name="Mycorrhizal Genomics Consortium"/>
            <person name="Kohler A."/>
            <person name="Kuo A."/>
            <person name="Nagy L.G."/>
            <person name="Floudas D."/>
            <person name="Copeland A."/>
            <person name="Barry K.W."/>
            <person name="Cichocki N."/>
            <person name="Veneault-Fourrey C."/>
            <person name="LaButti K."/>
            <person name="Lindquist E.A."/>
            <person name="Lipzen A."/>
            <person name="Lundell T."/>
            <person name="Morin E."/>
            <person name="Murat C."/>
            <person name="Riley R."/>
            <person name="Ohm R."/>
            <person name="Sun H."/>
            <person name="Tunlid A."/>
            <person name="Henrissat B."/>
            <person name="Grigoriev I.V."/>
            <person name="Hibbett D.S."/>
            <person name="Martin F."/>
        </authorList>
    </citation>
    <scope>NUCLEOTIDE SEQUENCE [LARGE SCALE GENOMIC DNA]</scope>
    <source>
        <strain evidence="2">F 1598</strain>
    </source>
</reference>
<protein>
    <submittedName>
        <fullName evidence="1">Uncharacterized protein</fullName>
    </submittedName>
</protein>
<evidence type="ECO:0000313" key="1">
    <source>
        <dbReference type="EMBL" id="KIM78742.1"/>
    </source>
</evidence>
<dbReference type="HOGENOM" id="CLU_084542_1_0_1"/>
<gene>
    <name evidence="1" type="ORF">PILCRDRAFT_90500</name>
</gene>
<dbReference type="Proteomes" id="UP000054166">
    <property type="component" value="Unassembled WGS sequence"/>
</dbReference>
<proteinExistence type="predicted"/>